<accession>A0A6P7YXL8</accession>
<dbReference type="GO" id="GO:0006888">
    <property type="term" value="P:endoplasmic reticulum to Golgi vesicle-mediated transport"/>
    <property type="evidence" value="ECO:0007669"/>
    <property type="project" value="TreeGrafter"/>
</dbReference>
<dbReference type="GO" id="GO:0005793">
    <property type="term" value="C:endoplasmic reticulum-Golgi intermediate compartment"/>
    <property type="evidence" value="ECO:0007669"/>
    <property type="project" value="TreeGrafter"/>
</dbReference>
<feature type="compositionally biased region" description="Basic and acidic residues" evidence="12">
    <location>
        <begin position="1"/>
        <end position="11"/>
    </location>
</feature>
<evidence type="ECO:0000256" key="2">
    <source>
        <dbReference type="ARBA" id="ARBA00010720"/>
    </source>
</evidence>
<dbReference type="Pfam" id="PF01602">
    <property type="entry name" value="Adaptin_N"/>
    <property type="match status" value="1"/>
</dbReference>
<comment type="subunit">
    <text evidence="11">Oligomeric complex.</text>
</comment>
<dbReference type="InterPro" id="IPR012295">
    <property type="entry name" value="TBP_dom_sf"/>
</dbReference>
<dbReference type="InterPro" id="IPR032154">
    <property type="entry name" value="Coatomer_g_Cpla"/>
</dbReference>
<evidence type="ECO:0000256" key="6">
    <source>
        <dbReference type="ARBA" id="ARBA00022892"/>
    </source>
</evidence>
<keyword evidence="9 11" id="KW-0472">Membrane</keyword>
<dbReference type="FunCoup" id="A0A6P7YXL8">
    <property type="interactions" value="3072"/>
</dbReference>
<keyword evidence="5" id="KW-0677">Repeat</keyword>
<dbReference type="GO" id="GO:0030126">
    <property type="term" value="C:COPI vesicle coat"/>
    <property type="evidence" value="ECO:0007669"/>
    <property type="project" value="InterPro"/>
</dbReference>
<dbReference type="GO" id="GO:0000139">
    <property type="term" value="C:Golgi membrane"/>
    <property type="evidence" value="ECO:0007669"/>
    <property type="project" value="UniProtKB-SubCell"/>
</dbReference>
<dbReference type="GO" id="GO:0006891">
    <property type="term" value="P:intra-Golgi vesicle-mediated transport"/>
    <property type="evidence" value="ECO:0007669"/>
    <property type="project" value="TreeGrafter"/>
</dbReference>
<dbReference type="Gene3D" id="2.60.40.1480">
    <property type="entry name" value="Coatomer, gamma subunit, appendage domain"/>
    <property type="match status" value="1"/>
</dbReference>
<evidence type="ECO:0000256" key="7">
    <source>
        <dbReference type="ARBA" id="ARBA00022927"/>
    </source>
</evidence>
<keyword evidence="10 11" id="KW-0968">Cytoplasmic vesicle</keyword>
<dbReference type="OrthoDB" id="1074925at2759"/>
<keyword evidence="6 11" id="KW-0931">ER-Golgi transport</keyword>
<evidence type="ECO:0000259" key="14">
    <source>
        <dbReference type="Pfam" id="PF08752"/>
    </source>
</evidence>
<dbReference type="InterPro" id="IPR013040">
    <property type="entry name" value="Coatomer_gsu_app_Ig-like_dom"/>
</dbReference>
<keyword evidence="4 11" id="KW-0963">Cytoplasm</keyword>
<feature type="region of interest" description="Disordered" evidence="12">
    <location>
        <begin position="1"/>
        <end position="21"/>
    </location>
</feature>
<evidence type="ECO:0000256" key="12">
    <source>
        <dbReference type="SAM" id="MobiDB-lite"/>
    </source>
</evidence>
<dbReference type="SUPFAM" id="SSF55711">
    <property type="entry name" value="Subdomain of clathrin and coatomer appendage domain"/>
    <property type="match status" value="1"/>
</dbReference>
<dbReference type="SUPFAM" id="SSF49348">
    <property type="entry name" value="Clathrin adaptor appendage domain"/>
    <property type="match status" value="1"/>
</dbReference>
<dbReference type="Pfam" id="PF08752">
    <property type="entry name" value="COP-gamma_platf"/>
    <property type="match status" value="1"/>
</dbReference>
<sequence>MIKKFDKKDEESGSGSNPFQHLEKSAVLQEARIFNETPINPRRCLHILTKILYLLNQGEHFGTTEATEAFFAMTRLFQSNDQTLRRMCYLTIKEMANISEDVIIVTSSLTKDMTGKEDVYRGPAIRALCRITDGTMLQAIERYMKQAIVDKVPSVSSSALVSSLHMMKISYDVVKRWINEAQEAASSDNIMVQYHALGLLYYLRKNDRLAVSKMLNKFTKCGLKSPFAYCMLIRIASRLLEEADEGHNSPLFDFIESCLRNKHEMVIYEAASAIIHLPNCTARELAPAVSVLQLFCSSPKPALRYAAVRTLNKVAMKHPSAVTACNLDLENLITDSNRSIATLAITTLLKTGSESSVDRLMKQISSFVSEISDEFKVVVVQAISALCQKYPRKHSVLMTFLSNMLRDDGGFEYKRAIVDCIIGIIEENPESKESGLAHLCEFIEDCEHTVLATKILHLLGREGPRTPTPSKYIRFIFNRVVLENEAVRAAAVSALAKFGAQNENLLPSVLVLLQRCMMDSDDEVRDRATFYLNVLKERQVVLNANYVFNALTVSILGLEKALHHYTLEPSEKPFDMKTVPLATTPFFEQKPEIAPITSKPEKMAPTRQDIFQEQLAAIPEFRNLGPLFKSSEPIQLTEAETEYFVRCIKHVFTGHIVFQFDCTNTLNDQLLERVTVQMEASDAYEVIQYVAAPSLSYNQPGMCYTLVRLPEDEPTAVSCTFNCTMKFVVRDCDPSTGLPDDDGYDDEYVLEDLEVTLADHVQKVLKPSFAAAWEEMGDEFEKEETFALSSVKTLEEAVNNIIKFLGMQPCERSDKVAENKNSHTLYLAGVYRGGYDILLRSRLALADGVTMQVTVRSKDETPVDVILASVG</sequence>
<dbReference type="PANTHER" id="PTHR10261:SF4">
    <property type="entry name" value="COATOMER SUBUNIT GAMMA-2"/>
    <property type="match status" value="1"/>
</dbReference>
<dbReference type="InterPro" id="IPR037067">
    <property type="entry name" value="Coatomer_gsu_app_sf"/>
</dbReference>
<dbReference type="InParanoid" id="A0A6P7YXL8"/>
<evidence type="ECO:0000259" key="15">
    <source>
        <dbReference type="Pfam" id="PF16381"/>
    </source>
</evidence>
<dbReference type="GO" id="GO:0005198">
    <property type="term" value="F:structural molecule activity"/>
    <property type="evidence" value="ECO:0007669"/>
    <property type="project" value="InterPro"/>
</dbReference>
<dbReference type="FunFam" id="1.25.10.10:FF:000038">
    <property type="entry name" value="Coatomer subunit gamma"/>
    <property type="match status" value="1"/>
</dbReference>
<comment type="function">
    <text evidence="11">The coatomer is a cytosolic protein complex that binds to dilysine motifs and reversibly associates with Golgi non-clathrin-coated vesicles, which further mediate biosynthetic protein transport from the ER, via the Golgi up to the trans Golgi network. Coatomer complex is required for budding from Golgi membranes, and is essential for the retrograde Golgi-to-ER transport of dilysine-tagged proteins.</text>
</comment>
<proteinExistence type="inferred from homology"/>
<evidence type="ECO:0000256" key="4">
    <source>
        <dbReference type="ARBA" id="ARBA00022490"/>
    </source>
</evidence>
<dbReference type="KEGG" id="muo:115478569"/>
<evidence type="ECO:0000256" key="5">
    <source>
        <dbReference type="ARBA" id="ARBA00022737"/>
    </source>
</evidence>
<dbReference type="FunFam" id="3.30.310.10:FF:000006">
    <property type="entry name" value="Coatomer subunit gamma"/>
    <property type="match status" value="1"/>
</dbReference>
<dbReference type="GO" id="GO:0005783">
    <property type="term" value="C:endoplasmic reticulum"/>
    <property type="evidence" value="ECO:0007669"/>
    <property type="project" value="TreeGrafter"/>
</dbReference>
<dbReference type="InterPro" id="IPR009028">
    <property type="entry name" value="Coatomer/calthrin_app_sub_C"/>
</dbReference>
<keyword evidence="3 11" id="KW-0813">Transport</keyword>
<keyword evidence="7 11" id="KW-0653">Protein transport</keyword>
<evidence type="ECO:0000259" key="13">
    <source>
        <dbReference type="Pfam" id="PF01602"/>
    </source>
</evidence>
<evidence type="ECO:0000256" key="10">
    <source>
        <dbReference type="ARBA" id="ARBA00023329"/>
    </source>
</evidence>
<keyword evidence="16" id="KW-1185">Reference proteome</keyword>
<dbReference type="InterPro" id="IPR011989">
    <property type="entry name" value="ARM-like"/>
</dbReference>
<dbReference type="Pfam" id="PF16381">
    <property type="entry name" value="Coatomer_g_Cpla"/>
    <property type="match status" value="1"/>
</dbReference>
<organism evidence="16 17">
    <name type="scientific">Microcaecilia unicolor</name>
    <dbReference type="NCBI Taxonomy" id="1415580"/>
    <lineage>
        <taxon>Eukaryota</taxon>
        <taxon>Metazoa</taxon>
        <taxon>Chordata</taxon>
        <taxon>Craniata</taxon>
        <taxon>Vertebrata</taxon>
        <taxon>Euteleostomi</taxon>
        <taxon>Amphibia</taxon>
        <taxon>Gymnophiona</taxon>
        <taxon>Siphonopidae</taxon>
        <taxon>Microcaecilia</taxon>
    </lineage>
</organism>
<evidence type="ECO:0000256" key="8">
    <source>
        <dbReference type="ARBA" id="ARBA00023034"/>
    </source>
</evidence>
<evidence type="ECO:0000313" key="17">
    <source>
        <dbReference type="RefSeq" id="XP_030071877.1"/>
    </source>
</evidence>
<dbReference type="CTD" id="26958"/>
<evidence type="ECO:0000313" key="16">
    <source>
        <dbReference type="Proteomes" id="UP000515156"/>
    </source>
</evidence>
<comment type="similarity">
    <text evidence="2 11">Belongs to the COPG family.</text>
</comment>
<dbReference type="InterPro" id="IPR017106">
    <property type="entry name" value="Coatomer_gsu"/>
</dbReference>
<feature type="domain" description="Clathrin/coatomer adaptor adaptin-like N-terminal" evidence="13">
    <location>
        <begin position="24"/>
        <end position="538"/>
    </location>
</feature>
<dbReference type="Proteomes" id="UP000515156">
    <property type="component" value="Chromosome 10"/>
</dbReference>
<keyword evidence="8 11" id="KW-0333">Golgi apparatus</keyword>
<reference evidence="17" key="1">
    <citation type="submission" date="2025-08" db="UniProtKB">
        <authorList>
            <consortium name="RefSeq"/>
        </authorList>
    </citation>
    <scope>IDENTIFICATION</scope>
</reference>
<evidence type="ECO:0000256" key="11">
    <source>
        <dbReference type="PIRNR" id="PIRNR037093"/>
    </source>
</evidence>
<feature type="domain" description="Coatomer subunit gamma C-terminal" evidence="15">
    <location>
        <begin position="758"/>
        <end position="870"/>
    </location>
</feature>
<dbReference type="InterPro" id="IPR016024">
    <property type="entry name" value="ARM-type_fold"/>
</dbReference>
<dbReference type="GO" id="GO:0006886">
    <property type="term" value="P:intracellular protein transport"/>
    <property type="evidence" value="ECO:0007669"/>
    <property type="project" value="InterPro"/>
</dbReference>
<dbReference type="InterPro" id="IPR013041">
    <property type="entry name" value="Clathrin_app_Ig-like_sf"/>
</dbReference>
<dbReference type="InterPro" id="IPR002553">
    <property type="entry name" value="Clathrin/coatomer_adapt-like_N"/>
</dbReference>
<dbReference type="SUPFAM" id="SSF48371">
    <property type="entry name" value="ARM repeat"/>
    <property type="match status" value="1"/>
</dbReference>
<dbReference type="AlphaFoldDB" id="A0A6P7YXL8"/>
<feature type="domain" description="Coatomer gamma subunit appendage Ig-like subdomain" evidence="14">
    <location>
        <begin position="611"/>
        <end position="756"/>
    </location>
</feature>
<gene>
    <name evidence="17" type="primary">COPG2</name>
</gene>
<evidence type="ECO:0000256" key="1">
    <source>
        <dbReference type="ARBA" id="ARBA00004255"/>
    </source>
</evidence>
<dbReference type="GeneID" id="115478569"/>
<dbReference type="FunFam" id="2.60.40.1480:FF:000001">
    <property type="entry name" value="Coatomer subunit gamma"/>
    <property type="match status" value="1"/>
</dbReference>
<dbReference type="Gene3D" id="1.25.10.10">
    <property type="entry name" value="Leucine-rich Repeat Variant"/>
    <property type="match status" value="2"/>
</dbReference>
<dbReference type="RefSeq" id="XP_030071877.1">
    <property type="nucleotide sequence ID" value="XM_030216017.1"/>
</dbReference>
<dbReference type="Gene3D" id="3.30.310.10">
    <property type="entry name" value="TATA-Binding Protein"/>
    <property type="match status" value="1"/>
</dbReference>
<name>A0A6P7YXL8_9AMPH</name>
<dbReference type="PANTHER" id="PTHR10261">
    <property type="entry name" value="COATOMER SUBUNIT GAMMA"/>
    <property type="match status" value="1"/>
</dbReference>
<protein>
    <recommendedName>
        <fullName evidence="11">Coatomer subunit gamma</fullName>
    </recommendedName>
</protein>
<comment type="subcellular location">
    <subcellularLocation>
        <location evidence="11">Cytoplasm</location>
    </subcellularLocation>
    <subcellularLocation>
        <location evidence="1 11">Golgi apparatus membrane</location>
        <topology evidence="1 11">Peripheral membrane protein</topology>
        <orientation evidence="1 11">Cytoplasmic side</orientation>
    </subcellularLocation>
    <subcellularLocation>
        <location evidence="11">Cytoplasmic vesicle</location>
        <location evidence="11">COPI-coated vesicle membrane</location>
        <topology evidence="11">Peripheral membrane protein</topology>
        <orientation evidence="11">Cytoplasmic side</orientation>
    </subcellularLocation>
</comment>
<dbReference type="PIRSF" id="PIRSF037093">
    <property type="entry name" value="Coatomer_gamma_subunit"/>
    <property type="match status" value="1"/>
</dbReference>
<dbReference type="FunFam" id="1.25.10.10:FF:000071">
    <property type="entry name" value="Coatomer subunit gamma"/>
    <property type="match status" value="1"/>
</dbReference>
<evidence type="ECO:0000256" key="3">
    <source>
        <dbReference type="ARBA" id="ARBA00022448"/>
    </source>
</evidence>
<dbReference type="GO" id="GO:0072384">
    <property type="term" value="P:organelle transport along microtubule"/>
    <property type="evidence" value="ECO:0007669"/>
    <property type="project" value="TreeGrafter"/>
</dbReference>
<evidence type="ECO:0000256" key="9">
    <source>
        <dbReference type="ARBA" id="ARBA00023136"/>
    </source>
</evidence>
<dbReference type="GO" id="GO:0009306">
    <property type="term" value="P:protein secretion"/>
    <property type="evidence" value="ECO:0007669"/>
    <property type="project" value="TreeGrafter"/>
</dbReference>